<evidence type="ECO:0000256" key="1">
    <source>
        <dbReference type="SAM" id="MobiDB-lite"/>
    </source>
</evidence>
<feature type="region of interest" description="Disordered" evidence="1">
    <location>
        <begin position="95"/>
        <end position="134"/>
    </location>
</feature>
<protein>
    <submittedName>
        <fullName evidence="3">Uncharacterized protein</fullName>
    </submittedName>
</protein>
<organism evidence="2 3">
    <name type="scientific">Romanomermis culicivorax</name>
    <name type="common">Nematode worm</name>
    <dbReference type="NCBI Taxonomy" id="13658"/>
    <lineage>
        <taxon>Eukaryota</taxon>
        <taxon>Metazoa</taxon>
        <taxon>Ecdysozoa</taxon>
        <taxon>Nematoda</taxon>
        <taxon>Enoplea</taxon>
        <taxon>Dorylaimia</taxon>
        <taxon>Mermithida</taxon>
        <taxon>Mermithoidea</taxon>
        <taxon>Mermithidae</taxon>
        <taxon>Romanomermis</taxon>
    </lineage>
</organism>
<evidence type="ECO:0000313" key="3">
    <source>
        <dbReference type="WBParaSite" id="nRc.2.0.1.t37822-RA"/>
    </source>
</evidence>
<sequence length="140" mass="15189">MGELWASHQKQEDGTGSIWQVAADDIPERAQEAMVVEQSVCHLMIVVPIDKIVVTDVSIIAALIVGDSTIIGEDAGENRSEKFLKIGRKIEKNGQNLAKNGPKLDEKQAKNGRKSVKNQVARSKVATGEPDGSPVLYLKN</sequence>
<name>A0A915KGF6_ROMCU</name>
<reference evidence="3" key="1">
    <citation type="submission" date="2022-11" db="UniProtKB">
        <authorList>
            <consortium name="WormBaseParasite"/>
        </authorList>
    </citation>
    <scope>IDENTIFICATION</scope>
</reference>
<dbReference type="Proteomes" id="UP000887565">
    <property type="component" value="Unplaced"/>
</dbReference>
<dbReference type="WBParaSite" id="nRc.2.0.1.t37822-RA">
    <property type="protein sequence ID" value="nRc.2.0.1.t37822-RA"/>
    <property type="gene ID" value="nRc.2.0.1.g37822"/>
</dbReference>
<proteinExistence type="predicted"/>
<evidence type="ECO:0000313" key="2">
    <source>
        <dbReference type="Proteomes" id="UP000887565"/>
    </source>
</evidence>
<dbReference type="AlphaFoldDB" id="A0A915KGF6"/>
<accession>A0A915KGF6</accession>
<keyword evidence="2" id="KW-1185">Reference proteome</keyword>